<dbReference type="AlphaFoldDB" id="A0A812PI45"/>
<comment type="caution">
    <text evidence="1">The sequence shown here is derived from an EMBL/GenBank/DDBJ whole genome shotgun (WGS) entry which is preliminary data.</text>
</comment>
<dbReference type="OrthoDB" id="10362491at2759"/>
<gene>
    <name evidence="1" type="ORF">SNAT2548_LOCUS18815</name>
</gene>
<organism evidence="1 2">
    <name type="scientific">Symbiodinium natans</name>
    <dbReference type="NCBI Taxonomy" id="878477"/>
    <lineage>
        <taxon>Eukaryota</taxon>
        <taxon>Sar</taxon>
        <taxon>Alveolata</taxon>
        <taxon>Dinophyceae</taxon>
        <taxon>Suessiales</taxon>
        <taxon>Symbiodiniaceae</taxon>
        <taxon>Symbiodinium</taxon>
    </lineage>
</organism>
<evidence type="ECO:0000313" key="2">
    <source>
        <dbReference type="Proteomes" id="UP000604046"/>
    </source>
</evidence>
<evidence type="ECO:0000313" key="1">
    <source>
        <dbReference type="EMBL" id="CAE7354765.1"/>
    </source>
</evidence>
<sequence>MDPDTVPAFWSISRMKTLLDHVVGMNLERNERLCKSFDNIVTALSKKPTSAAELVDFEQQLEQFRGNTLKEMIDEFQDIRAWQQMLFDCEHLLEQRTFKAC</sequence>
<proteinExistence type="predicted"/>
<reference evidence="1" key="1">
    <citation type="submission" date="2021-02" db="EMBL/GenBank/DDBJ databases">
        <authorList>
            <person name="Dougan E. K."/>
            <person name="Rhodes N."/>
            <person name="Thang M."/>
            <person name="Chan C."/>
        </authorList>
    </citation>
    <scope>NUCLEOTIDE SEQUENCE</scope>
</reference>
<name>A0A812PI45_9DINO</name>
<accession>A0A812PI45</accession>
<keyword evidence="2" id="KW-1185">Reference proteome</keyword>
<dbReference type="Proteomes" id="UP000604046">
    <property type="component" value="Unassembled WGS sequence"/>
</dbReference>
<protein>
    <submittedName>
        <fullName evidence="1">Uncharacterized protein</fullName>
    </submittedName>
</protein>
<dbReference type="EMBL" id="CAJNDS010002156">
    <property type="protein sequence ID" value="CAE7354765.1"/>
    <property type="molecule type" value="Genomic_DNA"/>
</dbReference>